<keyword evidence="3" id="KW-0456">Lyase</keyword>
<name>A0A318GV97_9BURK</name>
<dbReference type="Gene3D" id="2.40.40.10">
    <property type="entry name" value="RlpA-like domain"/>
    <property type="match status" value="2"/>
</dbReference>
<dbReference type="InterPro" id="IPR026044">
    <property type="entry name" value="MltA"/>
</dbReference>
<dbReference type="PANTHER" id="PTHR30124">
    <property type="entry name" value="MEMBRANE-BOUND LYTIC MUREIN TRANSGLYCOSYLASE A"/>
    <property type="match status" value="1"/>
</dbReference>
<feature type="chain" id="PRO_5016322227" description="peptidoglycan lytic exotransglycosylase" evidence="7">
    <location>
        <begin position="23"/>
        <end position="446"/>
    </location>
</feature>
<dbReference type="OrthoDB" id="9783686at2"/>
<keyword evidence="10" id="KW-1185">Reference proteome</keyword>
<dbReference type="GO" id="GO:0008933">
    <property type="term" value="F:peptidoglycan lytic transglycosylase activity"/>
    <property type="evidence" value="ECO:0007669"/>
    <property type="project" value="TreeGrafter"/>
</dbReference>
<dbReference type="PROSITE" id="PS51257">
    <property type="entry name" value="PROKAR_LIPOPROTEIN"/>
    <property type="match status" value="1"/>
</dbReference>
<dbReference type="GO" id="GO:0019867">
    <property type="term" value="C:outer membrane"/>
    <property type="evidence" value="ECO:0007669"/>
    <property type="project" value="InterPro"/>
</dbReference>
<accession>A0A318GV97</accession>
<evidence type="ECO:0000256" key="2">
    <source>
        <dbReference type="ARBA" id="ARBA00012587"/>
    </source>
</evidence>
<evidence type="ECO:0000259" key="8">
    <source>
        <dbReference type="SMART" id="SM00925"/>
    </source>
</evidence>
<evidence type="ECO:0000256" key="5">
    <source>
        <dbReference type="ARBA" id="ARBA00030918"/>
    </source>
</evidence>
<feature type="compositionally biased region" description="Pro residues" evidence="6">
    <location>
        <begin position="30"/>
        <end position="44"/>
    </location>
</feature>
<evidence type="ECO:0000256" key="6">
    <source>
        <dbReference type="SAM" id="MobiDB-lite"/>
    </source>
</evidence>
<dbReference type="PIRSF" id="PIRSF019422">
    <property type="entry name" value="MltA"/>
    <property type="match status" value="1"/>
</dbReference>
<dbReference type="SMART" id="SM00925">
    <property type="entry name" value="MltA"/>
    <property type="match status" value="1"/>
</dbReference>
<evidence type="ECO:0000313" key="9">
    <source>
        <dbReference type="EMBL" id="PXW92331.1"/>
    </source>
</evidence>
<feature type="domain" description="Lytic transglycosylase MltA" evidence="8">
    <location>
        <begin position="197"/>
        <end position="340"/>
    </location>
</feature>
<dbReference type="InterPro" id="IPR010611">
    <property type="entry name" value="3D_dom"/>
</dbReference>
<dbReference type="InterPro" id="IPR036908">
    <property type="entry name" value="RlpA-like_sf"/>
</dbReference>
<dbReference type="EC" id="4.2.2.n1" evidence="2"/>
<dbReference type="InterPro" id="IPR005300">
    <property type="entry name" value="MltA_B"/>
</dbReference>
<comment type="caution">
    <text evidence="9">The sequence shown here is derived from an EMBL/GenBank/DDBJ whole genome shotgun (WGS) entry which is preliminary data.</text>
</comment>
<gene>
    <name evidence="9" type="ORF">C7444_1255</name>
</gene>
<dbReference type="Gene3D" id="2.40.240.50">
    <property type="entry name" value="Barwin-like endoglucanases"/>
    <property type="match status" value="1"/>
</dbReference>
<feature type="signal peptide" evidence="7">
    <location>
        <begin position="1"/>
        <end position="22"/>
    </location>
</feature>
<dbReference type="EMBL" id="QJJS01000025">
    <property type="protein sequence ID" value="PXW92331.1"/>
    <property type="molecule type" value="Genomic_DNA"/>
</dbReference>
<dbReference type="GO" id="GO:0071555">
    <property type="term" value="P:cell wall organization"/>
    <property type="evidence" value="ECO:0007669"/>
    <property type="project" value="UniProtKB-KW"/>
</dbReference>
<dbReference type="SUPFAM" id="SSF50685">
    <property type="entry name" value="Barwin-like endoglucanases"/>
    <property type="match status" value="1"/>
</dbReference>
<evidence type="ECO:0000256" key="7">
    <source>
        <dbReference type="SAM" id="SignalP"/>
    </source>
</evidence>
<evidence type="ECO:0000313" key="10">
    <source>
        <dbReference type="Proteomes" id="UP000247811"/>
    </source>
</evidence>
<evidence type="ECO:0000256" key="3">
    <source>
        <dbReference type="ARBA" id="ARBA00023239"/>
    </source>
</evidence>
<proteinExistence type="predicted"/>
<protein>
    <recommendedName>
        <fullName evidence="2">peptidoglycan lytic exotransglycosylase</fullName>
        <ecNumber evidence="2">4.2.2.n1</ecNumber>
    </recommendedName>
    <alternativeName>
        <fullName evidence="5">Murein hydrolase A</fullName>
    </alternativeName>
</protein>
<evidence type="ECO:0000256" key="4">
    <source>
        <dbReference type="ARBA" id="ARBA00023316"/>
    </source>
</evidence>
<comment type="catalytic activity">
    <reaction evidence="1">
        <text>Exolytic cleavage of the (1-&gt;4)-beta-glycosidic linkage between N-acetylmuramic acid (MurNAc) and N-acetylglucosamine (GlcNAc) residues in peptidoglycan, from either the reducing or the non-reducing ends of the peptidoglycan chains, with concomitant formation of a 1,6-anhydrobond in the MurNAc residue.</text>
        <dbReference type="EC" id="4.2.2.n1"/>
    </reaction>
</comment>
<dbReference type="AlphaFoldDB" id="A0A318GV97"/>
<feature type="region of interest" description="Disordered" evidence="6">
    <location>
        <begin position="24"/>
        <end position="50"/>
    </location>
</feature>
<dbReference type="GO" id="GO:0004553">
    <property type="term" value="F:hydrolase activity, hydrolyzing O-glycosyl compounds"/>
    <property type="evidence" value="ECO:0007669"/>
    <property type="project" value="InterPro"/>
</dbReference>
<dbReference type="Pfam" id="PF06725">
    <property type="entry name" value="3D"/>
    <property type="match status" value="1"/>
</dbReference>
<dbReference type="Pfam" id="PF03562">
    <property type="entry name" value="MltA"/>
    <property type="match status" value="1"/>
</dbReference>
<dbReference type="GO" id="GO:0009254">
    <property type="term" value="P:peptidoglycan turnover"/>
    <property type="evidence" value="ECO:0007669"/>
    <property type="project" value="InterPro"/>
</dbReference>
<evidence type="ECO:0000256" key="1">
    <source>
        <dbReference type="ARBA" id="ARBA00001420"/>
    </source>
</evidence>
<dbReference type="PANTHER" id="PTHR30124:SF0">
    <property type="entry name" value="MEMBRANE-BOUND LYTIC MUREIN TRANSGLYCOSYLASE A"/>
    <property type="match status" value="1"/>
</dbReference>
<keyword evidence="4" id="KW-0961">Cell wall biogenesis/degradation</keyword>
<organism evidence="9 10">
    <name type="scientific">Sphaerotilus hippei</name>
    <dbReference type="NCBI Taxonomy" id="744406"/>
    <lineage>
        <taxon>Bacteria</taxon>
        <taxon>Pseudomonadati</taxon>
        <taxon>Pseudomonadota</taxon>
        <taxon>Betaproteobacteria</taxon>
        <taxon>Burkholderiales</taxon>
        <taxon>Sphaerotilaceae</taxon>
        <taxon>Sphaerotilus</taxon>
    </lineage>
</organism>
<sequence>MGRRWAAPILLSLLAACGTSSMDTRQNLPPLEPVPAPAPEPPAPLSDGGEVRLTTKGRWVRSDWTALPGWQADSVRQAWPALWRSCERVLNTGLANRPVTTPARPAAVPTATTARPDPAALLNGNGAVPAPAPGYDTASAALFARHWSPTCRAVRALGPNADENTARDFLTSRLQPWRVESAEGRADGMMTGYFEPLVEASRVRSERHAVPLHGVPADLALRQPWYSRTQIDTLPEAQAALAGREIAWVADPLEALMLQIQGSGRLVLAPQGPAGERRVVRVAFAAHNGQPYQSVGRWLVDQGAFTLEQASWPAIRQWARQNPQRVREMLQANPRYVFFREEALPDPNVGALGAQGVPLTPGRSIAVDRDSIPYGTPVWLASTEPQPWSLNPPPARPMQRLVVAQDTGSAILGAVRADFFWGWGDGIEDRAGRTKQPLRLWVLWPR</sequence>
<dbReference type="CDD" id="cd14485">
    <property type="entry name" value="mltA_like_LT_A"/>
    <property type="match status" value="1"/>
</dbReference>
<reference evidence="9 10" key="1">
    <citation type="submission" date="2018-05" db="EMBL/GenBank/DDBJ databases">
        <title>Genomic Encyclopedia of Type Strains, Phase IV (KMG-IV): sequencing the most valuable type-strain genomes for metagenomic binning, comparative biology and taxonomic classification.</title>
        <authorList>
            <person name="Goeker M."/>
        </authorList>
    </citation>
    <scope>NUCLEOTIDE SEQUENCE [LARGE SCALE GENOMIC DNA]</scope>
    <source>
        <strain evidence="9 10">DSM 566</strain>
    </source>
</reference>
<dbReference type="Proteomes" id="UP000247811">
    <property type="component" value="Unassembled WGS sequence"/>
</dbReference>
<dbReference type="CDD" id="cd14668">
    <property type="entry name" value="mlta_B"/>
    <property type="match status" value="1"/>
</dbReference>
<keyword evidence="7" id="KW-0732">Signal</keyword>
<dbReference type="GO" id="GO:0009253">
    <property type="term" value="P:peptidoglycan catabolic process"/>
    <property type="evidence" value="ECO:0007669"/>
    <property type="project" value="TreeGrafter"/>
</dbReference>